<feature type="transmembrane region" description="Helical" evidence="1">
    <location>
        <begin position="12"/>
        <end position="34"/>
    </location>
</feature>
<comment type="caution">
    <text evidence="3">The sequence shown here is derived from an EMBL/GenBank/DDBJ whole genome shotgun (WGS) entry which is preliminary data.</text>
</comment>
<keyword evidence="1" id="KW-1133">Transmembrane helix</keyword>
<keyword evidence="1" id="KW-0812">Transmembrane</keyword>
<accession>A0A242BYV5</accession>
<gene>
    <name evidence="3" type="ORF">A5880_003159</name>
    <name evidence="2" type="ORF">A5880_003240</name>
</gene>
<name>A0A242BYV5_9ENTE</name>
<proteinExistence type="predicted"/>
<evidence type="ECO:0000313" key="3">
    <source>
        <dbReference type="EMBL" id="OTO03048.1"/>
    </source>
</evidence>
<dbReference type="STRING" id="1834181.A5880_003159"/>
<evidence type="ECO:0000256" key="1">
    <source>
        <dbReference type="SAM" id="Phobius"/>
    </source>
</evidence>
<dbReference type="EMBL" id="NGLE01000005">
    <property type="protein sequence ID" value="OTO03048.1"/>
    <property type="molecule type" value="Genomic_DNA"/>
</dbReference>
<reference evidence="3" key="1">
    <citation type="submission" date="2017-05" db="EMBL/GenBank/DDBJ databases">
        <title>The Genome Sequence of Enterococcus sp. 4G2_DIV0659.</title>
        <authorList>
            <consortium name="The Broad Institute Genomics Platform"/>
            <consortium name="The Broad Institute Genomic Center for Infectious Diseases"/>
            <person name="Earl A."/>
            <person name="Manson A."/>
            <person name="Schwartman J."/>
            <person name="Gilmore M."/>
            <person name="Abouelleil A."/>
            <person name="Cao P."/>
            <person name="Chapman S."/>
            <person name="Cusick C."/>
            <person name="Shea T."/>
            <person name="Young S."/>
            <person name="Neafsey D."/>
            <person name="Nusbaum C."/>
            <person name="Birren B."/>
        </authorList>
    </citation>
    <scope>NUCLEOTIDE SEQUENCE [LARGE SCALE GENOMIC DNA]</scope>
    <source>
        <strain evidence="3">4G2_DIV0659</strain>
    </source>
</reference>
<sequence length="90" mass="10346">MIDSKNQWKRSLVEFLLLFVIYEVVLLFEVFVIIKMIVLQAVNPPIIGFMFENVKEGIRQINFIDFLDNGKGLCVLLTFFSTVLALGSMD</sequence>
<dbReference type="OrthoDB" id="2186576at2"/>
<organism evidence="3">
    <name type="scientific">Candidatus Enterococcus mansonii</name>
    <dbReference type="NCBI Taxonomy" id="1834181"/>
    <lineage>
        <taxon>Bacteria</taxon>
        <taxon>Bacillati</taxon>
        <taxon>Bacillota</taxon>
        <taxon>Bacilli</taxon>
        <taxon>Lactobacillales</taxon>
        <taxon>Enterococcaceae</taxon>
        <taxon>Enterococcus</taxon>
    </lineage>
</organism>
<keyword evidence="1" id="KW-0472">Membrane</keyword>
<keyword evidence="4" id="KW-1185">Reference proteome</keyword>
<dbReference type="RefSeq" id="WP_086331998.1">
    <property type="nucleotide sequence ID" value="NZ_NGLE02000002.1"/>
</dbReference>
<protein>
    <submittedName>
        <fullName evidence="3">Uncharacterized protein</fullName>
    </submittedName>
</protein>
<reference evidence="2 4" key="2">
    <citation type="submission" date="2018-07" db="EMBL/GenBank/DDBJ databases">
        <title>The Genome Sequence of Enterococcus sp. DIV0659b.</title>
        <authorList>
            <consortium name="The Broad Institute Genomics Platform"/>
            <consortium name="The Broad Institute Genomic Center for Infectious Diseases"/>
            <person name="Earl A."/>
            <person name="Manson A."/>
            <person name="Schwartman J."/>
            <person name="Gilmore M."/>
            <person name="Abouelleil A."/>
            <person name="Cao P."/>
            <person name="Chapman S."/>
            <person name="Cusick C."/>
            <person name="Shea T."/>
            <person name="Young S."/>
            <person name="Neafsey D."/>
            <person name="Nusbaum C."/>
            <person name="Birren B."/>
        </authorList>
    </citation>
    <scope>NUCLEOTIDE SEQUENCE [LARGE SCALE GENOMIC DNA]</scope>
    <source>
        <strain evidence="2 4">4G2_DIV0659</strain>
    </source>
</reference>
<dbReference type="AlphaFoldDB" id="A0A242BYV5"/>
<evidence type="ECO:0000313" key="4">
    <source>
        <dbReference type="Proteomes" id="UP000195139"/>
    </source>
</evidence>
<dbReference type="EMBL" id="NGLE02000002">
    <property type="protein sequence ID" value="MEI5995649.1"/>
    <property type="molecule type" value="Genomic_DNA"/>
</dbReference>
<evidence type="ECO:0000313" key="2">
    <source>
        <dbReference type="EMBL" id="MEI5995649.1"/>
    </source>
</evidence>
<feature type="transmembrane region" description="Helical" evidence="1">
    <location>
        <begin position="70"/>
        <end position="89"/>
    </location>
</feature>
<dbReference type="Proteomes" id="UP000195139">
    <property type="component" value="Unassembled WGS sequence"/>
</dbReference>